<proteinExistence type="predicted"/>
<accession>A0AB73MYR0</accession>
<gene>
    <name evidence="1" type="ORF">Xclt_03100</name>
</gene>
<evidence type="ECO:0000313" key="2">
    <source>
        <dbReference type="Proteomes" id="UP000190210"/>
    </source>
</evidence>
<organism evidence="1 2">
    <name type="scientific">Xanthomonas axonopodis pv. clitoriae</name>
    <dbReference type="NCBI Taxonomy" id="487828"/>
    <lineage>
        <taxon>Bacteria</taxon>
        <taxon>Pseudomonadati</taxon>
        <taxon>Pseudomonadota</taxon>
        <taxon>Gammaproteobacteria</taxon>
        <taxon>Lysobacterales</taxon>
        <taxon>Lysobacteraceae</taxon>
        <taxon>Xanthomonas</taxon>
    </lineage>
</organism>
<name>A0AB73MYR0_9XANT</name>
<dbReference type="EMBL" id="LOKA01000056">
    <property type="protein sequence ID" value="OOW77083.1"/>
    <property type="molecule type" value="Genomic_DNA"/>
</dbReference>
<reference evidence="1 2" key="1">
    <citation type="submission" date="2015-12" db="EMBL/GenBank/DDBJ databases">
        <authorList>
            <person name="Bansal K."/>
            <person name="Midha S."/>
            <person name="Patil P.B."/>
        </authorList>
    </citation>
    <scope>NUCLEOTIDE SEQUENCE [LARGE SCALE GENOMIC DNA]</scope>
    <source>
        <strain evidence="1 2">LMG9045</strain>
    </source>
</reference>
<dbReference type="AlphaFoldDB" id="A0AB73MYR0"/>
<dbReference type="Proteomes" id="UP000190210">
    <property type="component" value="Unassembled WGS sequence"/>
</dbReference>
<evidence type="ECO:0000313" key="1">
    <source>
        <dbReference type="EMBL" id="OOW77083.1"/>
    </source>
</evidence>
<sequence length="72" mass="7957">MHMVIHQDVSMQLAACSVQGIMHQVQIAQTIAIIQKARQAVVSALHDVLREAGKVDAWKSGHGTRLAARRWC</sequence>
<comment type="caution">
    <text evidence="1">The sequence shown here is derived from an EMBL/GenBank/DDBJ whole genome shotgun (WGS) entry which is preliminary data.</text>
</comment>
<protein>
    <submittedName>
        <fullName evidence="1">Uncharacterized protein</fullName>
    </submittedName>
</protein>